<feature type="non-terminal residue" evidence="1">
    <location>
        <position position="61"/>
    </location>
</feature>
<protein>
    <submittedName>
        <fullName evidence="1">Uncharacterized protein</fullName>
    </submittedName>
</protein>
<sequence>MLFSSSDAEIASQSSIIPFQLLPNKRPMLHLGGFQDSSGIQLISGMQIQPTSNLLIGGLLS</sequence>
<dbReference type="AlphaFoldDB" id="A0A382L8N7"/>
<dbReference type="EMBL" id="UINC01084615">
    <property type="protein sequence ID" value="SVC31427.1"/>
    <property type="molecule type" value="Genomic_DNA"/>
</dbReference>
<reference evidence="1" key="1">
    <citation type="submission" date="2018-05" db="EMBL/GenBank/DDBJ databases">
        <authorList>
            <person name="Lanie J.A."/>
            <person name="Ng W.-L."/>
            <person name="Kazmierczak K.M."/>
            <person name="Andrzejewski T.M."/>
            <person name="Davidsen T.M."/>
            <person name="Wayne K.J."/>
            <person name="Tettelin H."/>
            <person name="Glass J.I."/>
            <person name="Rusch D."/>
            <person name="Podicherti R."/>
            <person name="Tsui H.-C.T."/>
            <person name="Winkler M.E."/>
        </authorList>
    </citation>
    <scope>NUCLEOTIDE SEQUENCE</scope>
</reference>
<proteinExistence type="predicted"/>
<evidence type="ECO:0000313" key="1">
    <source>
        <dbReference type="EMBL" id="SVC31427.1"/>
    </source>
</evidence>
<organism evidence="1">
    <name type="scientific">marine metagenome</name>
    <dbReference type="NCBI Taxonomy" id="408172"/>
    <lineage>
        <taxon>unclassified sequences</taxon>
        <taxon>metagenomes</taxon>
        <taxon>ecological metagenomes</taxon>
    </lineage>
</organism>
<name>A0A382L8N7_9ZZZZ</name>
<accession>A0A382L8N7</accession>
<gene>
    <name evidence="1" type="ORF">METZ01_LOCUS284281</name>
</gene>